<evidence type="ECO:0000313" key="3">
    <source>
        <dbReference type="EMBL" id="GAC78795.1"/>
    </source>
</evidence>
<evidence type="ECO:0000256" key="2">
    <source>
        <dbReference type="SAM" id="MobiDB-lite"/>
    </source>
</evidence>
<dbReference type="AlphaFoldDB" id="M3UHF9"/>
<organism evidence="3 4">
    <name type="scientific">Gordonia malaquae NBRC 108250</name>
    <dbReference type="NCBI Taxonomy" id="1223542"/>
    <lineage>
        <taxon>Bacteria</taxon>
        <taxon>Bacillati</taxon>
        <taxon>Actinomycetota</taxon>
        <taxon>Actinomycetes</taxon>
        <taxon>Mycobacteriales</taxon>
        <taxon>Gordoniaceae</taxon>
        <taxon>Gordonia</taxon>
    </lineage>
</organism>
<protein>
    <submittedName>
        <fullName evidence="3">Uncharacterized protein</fullName>
    </submittedName>
</protein>
<accession>M3UHF9</accession>
<reference evidence="3 4" key="1">
    <citation type="submission" date="2013-02" db="EMBL/GenBank/DDBJ databases">
        <title>Whole genome shotgun sequence of Gordonia malaquae NBRC 108250.</title>
        <authorList>
            <person name="Yoshida I."/>
            <person name="Hosoyama A."/>
            <person name="Tsuchikane K."/>
            <person name="Ando Y."/>
            <person name="Baba S."/>
            <person name="Ohji S."/>
            <person name="Hamada M."/>
            <person name="Tamura T."/>
            <person name="Yamazoe A."/>
            <person name="Yamazaki S."/>
            <person name="Fujita N."/>
        </authorList>
    </citation>
    <scope>NUCLEOTIDE SEQUENCE [LARGE SCALE GENOMIC DNA]</scope>
    <source>
        <strain evidence="3 4">NBRC 108250</strain>
    </source>
</reference>
<feature type="region of interest" description="Disordered" evidence="2">
    <location>
        <begin position="60"/>
        <end position="87"/>
    </location>
</feature>
<dbReference type="RefSeq" id="WP_008376926.1">
    <property type="nucleotide sequence ID" value="NZ_BAOP01000004.1"/>
</dbReference>
<gene>
    <name evidence="3" type="ORF">GM1_004_02400</name>
</gene>
<comment type="caution">
    <text evidence="3">The sequence shown here is derived from an EMBL/GenBank/DDBJ whole genome shotgun (WGS) entry which is preliminary data.</text>
</comment>
<dbReference type="Proteomes" id="UP000035009">
    <property type="component" value="Unassembled WGS sequence"/>
</dbReference>
<keyword evidence="1" id="KW-0175">Coiled coil</keyword>
<dbReference type="EMBL" id="BAOP01000004">
    <property type="protein sequence ID" value="GAC78795.1"/>
    <property type="molecule type" value="Genomic_DNA"/>
</dbReference>
<feature type="coiled-coil region" evidence="1">
    <location>
        <begin position="3"/>
        <end position="30"/>
    </location>
</feature>
<proteinExistence type="predicted"/>
<sequence length="87" mass="9775">MATKNLDELLADAQARVAELKKKQRAKEAREATKIGKRLHSKIGEGRESFTAEFKLIRDELFPPESTPDETREQTTEATWGGGHHGE</sequence>
<dbReference type="STRING" id="410332.SAMN04488550_2923"/>
<name>M3UHF9_GORML</name>
<evidence type="ECO:0000313" key="4">
    <source>
        <dbReference type="Proteomes" id="UP000035009"/>
    </source>
</evidence>
<keyword evidence="4" id="KW-1185">Reference proteome</keyword>
<evidence type="ECO:0000256" key="1">
    <source>
        <dbReference type="SAM" id="Coils"/>
    </source>
</evidence>